<reference evidence="3" key="1">
    <citation type="submission" date="2017-06" db="EMBL/GenBank/DDBJ databases">
        <title>Genome analysis of Fimbriiglobus ruber SP5, the first member of the order Planctomycetales with confirmed chitinolytic capability.</title>
        <authorList>
            <person name="Ravin N.V."/>
            <person name="Rakitin A.L."/>
            <person name="Ivanova A.A."/>
            <person name="Beletsky A.V."/>
            <person name="Kulichevskaya I.S."/>
            <person name="Mardanov A.V."/>
            <person name="Dedysh S.N."/>
        </authorList>
    </citation>
    <scope>NUCLEOTIDE SEQUENCE [LARGE SCALE GENOMIC DNA]</scope>
    <source>
        <strain evidence="3">SP5</strain>
    </source>
</reference>
<name>A0A225D1R5_9BACT</name>
<evidence type="ECO:0000313" key="2">
    <source>
        <dbReference type="EMBL" id="OWK35550.1"/>
    </source>
</evidence>
<sequence>MPSLCLLTWKLQHVFVRFTSIVIGVVVLYRLCLPKCKSSAFA</sequence>
<evidence type="ECO:0000313" key="3">
    <source>
        <dbReference type="Proteomes" id="UP000214646"/>
    </source>
</evidence>
<dbReference type="AlphaFoldDB" id="A0A225D1R5"/>
<keyword evidence="1" id="KW-1133">Transmembrane helix</keyword>
<accession>A0A225D1R5</accession>
<proteinExistence type="predicted"/>
<gene>
    <name evidence="2" type="ORF">FRUB_08113</name>
</gene>
<evidence type="ECO:0000256" key="1">
    <source>
        <dbReference type="SAM" id="Phobius"/>
    </source>
</evidence>
<keyword evidence="1" id="KW-0812">Transmembrane</keyword>
<dbReference type="EMBL" id="NIDE01000017">
    <property type="protein sequence ID" value="OWK35550.1"/>
    <property type="molecule type" value="Genomic_DNA"/>
</dbReference>
<comment type="caution">
    <text evidence="2">The sequence shown here is derived from an EMBL/GenBank/DDBJ whole genome shotgun (WGS) entry which is preliminary data.</text>
</comment>
<dbReference type="Proteomes" id="UP000214646">
    <property type="component" value="Unassembled WGS sequence"/>
</dbReference>
<organism evidence="2 3">
    <name type="scientific">Fimbriiglobus ruber</name>
    <dbReference type="NCBI Taxonomy" id="1908690"/>
    <lineage>
        <taxon>Bacteria</taxon>
        <taxon>Pseudomonadati</taxon>
        <taxon>Planctomycetota</taxon>
        <taxon>Planctomycetia</taxon>
        <taxon>Gemmatales</taxon>
        <taxon>Gemmataceae</taxon>
        <taxon>Fimbriiglobus</taxon>
    </lineage>
</organism>
<keyword evidence="1" id="KW-0472">Membrane</keyword>
<keyword evidence="3" id="KW-1185">Reference proteome</keyword>
<feature type="transmembrane region" description="Helical" evidence="1">
    <location>
        <begin position="14"/>
        <end position="33"/>
    </location>
</feature>
<protein>
    <submittedName>
        <fullName evidence="2">Uncharacterized protein</fullName>
    </submittedName>
</protein>